<name>A0A7W5CD29_9BACL</name>
<feature type="domain" description="HAMP" evidence="8">
    <location>
        <begin position="308"/>
        <end position="360"/>
    </location>
</feature>
<evidence type="ECO:0000259" key="8">
    <source>
        <dbReference type="PROSITE" id="PS50885"/>
    </source>
</evidence>
<keyword evidence="3" id="KW-0597">Phosphoprotein</keyword>
<protein>
    <submittedName>
        <fullName evidence="9">Sensor histidine kinase YesM</fullName>
    </submittedName>
</protein>
<dbReference type="InterPro" id="IPR003660">
    <property type="entry name" value="HAMP_dom"/>
</dbReference>
<evidence type="ECO:0000256" key="2">
    <source>
        <dbReference type="ARBA" id="ARBA00022475"/>
    </source>
</evidence>
<proteinExistence type="predicted"/>
<dbReference type="Proteomes" id="UP000518605">
    <property type="component" value="Unassembled WGS sequence"/>
</dbReference>
<dbReference type="Gene3D" id="6.10.340.10">
    <property type="match status" value="1"/>
</dbReference>
<evidence type="ECO:0000256" key="4">
    <source>
        <dbReference type="ARBA" id="ARBA00022679"/>
    </source>
</evidence>
<keyword evidence="5 9" id="KW-0418">Kinase</keyword>
<dbReference type="SUPFAM" id="SSF55874">
    <property type="entry name" value="ATPase domain of HSP90 chaperone/DNA topoisomerase II/histidine kinase"/>
    <property type="match status" value="1"/>
</dbReference>
<dbReference type="GO" id="GO:0000155">
    <property type="term" value="F:phosphorelay sensor kinase activity"/>
    <property type="evidence" value="ECO:0007669"/>
    <property type="project" value="InterPro"/>
</dbReference>
<keyword evidence="4" id="KW-0808">Transferase</keyword>
<dbReference type="Pfam" id="PF06580">
    <property type="entry name" value="His_kinase"/>
    <property type="match status" value="1"/>
</dbReference>
<dbReference type="Pfam" id="PF00672">
    <property type="entry name" value="HAMP"/>
    <property type="match status" value="1"/>
</dbReference>
<dbReference type="PANTHER" id="PTHR34220:SF7">
    <property type="entry name" value="SENSOR HISTIDINE KINASE YPDA"/>
    <property type="match status" value="1"/>
</dbReference>
<dbReference type="InterPro" id="IPR003594">
    <property type="entry name" value="HATPase_dom"/>
</dbReference>
<gene>
    <name evidence="9" type="ORF">FHS16_005604</name>
</gene>
<evidence type="ECO:0000313" key="9">
    <source>
        <dbReference type="EMBL" id="MBB3155496.1"/>
    </source>
</evidence>
<dbReference type="RefSeq" id="WP_183570235.1">
    <property type="nucleotide sequence ID" value="NZ_CBCSLB010000024.1"/>
</dbReference>
<dbReference type="GO" id="GO:0005886">
    <property type="term" value="C:plasma membrane"/>
    <property type="evidence" value="ECO:0007669"/>
    <property type="project" value="UniProtKB-SubCell"/>
</dbReference>
<dbReference type="InterPro" id="IPR010559">
    <property type="entry name" value="Sig_transdc_His_kin_internal"/>
</dbReference>
<dbReference type="PROSITE" id="PS50885">
    <property type="entry name" value="HAMP"/>
    <property type="match status" value="1"/>
</dbReference>
<keyword evidence="2" id="KW-1003">Cell membrane</keyword>
<comment type="caution">
    <text evidence="9">The sequence shown here is derived from an EMBL/GenBank/DDBJ whole genome shotgun (WGS) entry which is preliminary data.</text>
</comment>
<evidence type="ECO:0000256" key="1">
    <source>
        <dbReference type="ARBA" id="ARBA00004651"/>
    </source>
</evidence>
<dbReference type="AlphaFoldDB" id="A0A7W5CD29"/>
<evidence type="ECO:0000256" key="5">
    <source>
        <dbReference type="ARBA" id="ARBA00022777"/>
    </source>
</evidence>
<keyword evidence="7" id="KW-1133">Transmembrane helix</keyword>
<feature type="transmembrane region" description="Helical" evidence="7">
    <location>
        <begin position="287"/>
        <end position="307"/>
    </location>
</feature>
<dbReference type="InterPro" id="IPR036890">
    <property type="entry name" value="HATPase_C_sf"/>
</dbReference>
<dbReference type="SUPFAM" id="SSF158472">
    <property type="entry name" value="HAMP domain-like"/>
    <property type="match status" value="1"/>
</dbReference>
<dbReference type="SMART" id="SM00304">
    <property type="entry name" value="HAMP"/>
    <property type="match status" value="1"/>
</dbReference>
<dbReference type="Gene3D" id="3.30.565.10">
    <property type="entry name" value="Histidine kinase-like ATPase, C-terminal domain"/>
    <property type="match status" value="1"/>
</dbReference>
<dbReference type="PANTHER" id="PTHR34220">
    <property type="entry name" value="SENSOR HISTIDINE KINASE YPDA"/>
    <property type="match status" value="1"/>
</dbReference>
<evidence type="ECO:0000256" key="6">
    <source>
        <dbReference type="ARBA" id="ARBA00023136"/>
    </source>
</evidence>
<keyword evidence="6 7" id="KW-0472">Membrane</keyword>
<dbReference type="InterPro" id="IPR050640">
    <property type="entry name" value="Bact_2-comp_sensor_kinase"/>
</dbReference>
<evidence type="ECO:0000256" key="7">
    <source>
        <dbReference type="SAM" id="Phobius"/>
    </source>
</evidence>
<sequence length="584" mass="66607">MRRFKLGRLYIPFTYKMMIPYLLLVLLTDLLIGYISYTMLIQSRTEMAETNIRTAMKQTRNNIEYQMDEINRMSSTLFTSLTFQNALQNSGDPLEVMLKMRDDIIPQMKAPLQLYGNNIRLVLYTVNEKMYEVPGDNMEEEISRRDYYVLPASSIASTDWFESIQAMNQDNLWLQLDTDKKLNHISHFRKLVSSSGMASVIGYVRVTARFDELFGNFDTFPIDQGISLRLVDTTAGATLYTRGEADAHSNQSNELSIKEQIAGTPFIIESLVPHAYLNKDASRMQKVIGTVCTISFLVMAFIGFIVARLSGKKMKRIVTLVRSFQEGNFHKRIVFTGNDEFVHIADSFNQMATSIQELIKNEYVQGIQKKQAELDVLQAQISPHFLYNTLSTIGSLANLGEVQKVTQMVQGLSKFYRLTLNGGNVYISLEKELEQIEAYLDIQRVKYADTFKVYFDVEPEILQTPIIKLILQPFVENIFKHSWFGKSIAIRITGKRLGDHIELKVIDNGIGMRPDTLKKMQSNTLQPDNQSDKYGLKNVEERIKLRYGNDFGIRIGSHYGAGTTVQIILPIANAEIKEDGDIIA</sequence>
<accession>A0A7W5CD29</accession>
<comment type="subcellular location">
    <subcellularLocation>
        <location evidence="1">Cell membrane</location>
        <topology evidence="1">Multi-pass membrane protein</topology>
    </subcellularLocation>
</comment>
<keyword evidence="7" id="KW-0812">Transmembrane</keyword>
<dbReference type="Pfam" id="PF02518">
    <property type="entry name" value="HATPase_c"/>
    <property type="match status" value="1"/>
</dbReference>
<dbReference type="CDD" id="cd06225">
    <property type="entry name" value="HAMP"/>
    <property type="match status" value="1"/>
</dbReference>
<keyword evidence="10" id="KW-1185">Reference proteome</keyword>
<evidence type="ECO:0000313" key="10">
    <source>
        <dbReference type="Proteomes" id="UP000518605"/>
    </source>
</evidence>
<reference evidence="9 10" key="1">
    <citation type="submission" date="2020-08" db="EMBL/GenBank/DDBJ databases">
        <title>Genomic Encyclopedia of Type Strains, Phase III (KMG-III): the genomes of soil and plant-associated and newly described type strains.</title>
        <authorList>
            <person name="Whitman W."/>
        </authorList>
    </citation>
    <scope>NUCLEOTIDE SEQUENCE [LARGE SCALE GENOMIC DNA]</scope>
    <source>
        <strain evidence="9 10">CECT 8234</strain>
    </source>
</reference>
<evidence type="ECO:0000256" key="3">
    <source>
        <dbReference type="ARBA" id="ARBA00022553"/>
    </source>
</evidence>
<feature type="transmembrane region" description="Helical" evidence="7">
    <location>
        <begin position="21"/>
        <end position="40"/>
    </location>
</feature>
<organism evidence="9 10">
    <name type="scientific">Paenibacillus endophyticus</name>
    <dbReference type="NCBI Taxonomy" id="1294268"/>
    <lineage>
        <taxon>Bacteria</taxon>
        <taxon>Bacillati</taxon>
        <taxon>Bacillota</taxon>
        <taxon>Bacilli</taxon>
        <taxon>Bacillales</taxon>
        <taxon>Paenibacillaceae</taxon>
        <taxon>Paenibacillus</taxon>
    </lineage>
</organism>
<dbReference type="EMBL" id="JACHXW010000025">
    <property type="protein sequence ID" value="MBB3155496.1"/>
    <property type="molecule type" value="Genomic_DNA"/>
</dbReference>